<reference evidence="2 3" key="1">
    <citation type="submission" date="2017-02" db="EMBL/GenBank/DDBJ databases">
        <authorList>
            <person name="Peterson S.W."/>
        </authorList>
    </citation>
    <scope>NUCLEOTIDE SEQUENCE [LARGE SCALE GENOMIC DNA]</scope>
    <source>
        <strain evidence="2">Type strain: NCCB 100098</strain>
        <strain evidence="3">type strain: NCCB 100098</strain>
    </source>
</reference>
<name>A0A1T5I0D1_9GAMM</name>
<dbReference type="Proteomes" id="UP001339429">
    <property type="component" value="Unassembled WGS sequence"/>
</dbReference>
<protein>
    <submittedName>
        <fullName evidence="2">Uncharacterized protein</fullName>
    </submittedName>
</protein>
<evidence type="ECO:0000313" key="2">
    <source>
        <dbReference type="EMBL" id="SKC32416.1"/>
    </source>
</evidence>
<dbReference type="AlphaFoldDB" id="A0A1T5I0D1"/>
<evidence type="ECO:0000313" key="4">
    <source>
        <dbReference type="Proteomes" id="UP001339429"/>
    </source>
</evidence>
<accession>A0A1T5I0D1</accession>
<dbReference type="Proteomes" id="UP000189966">
    <property type="component" value="Unassembled WGS sequence"/>
</dbReference>
<dbReference type="RefSeq" id="WP_080157325.1">
    <property type="nucleotide sequence ID" value="NZ_CP175534.1"/>
</dbReference>
<reference evidence="1 4" key="2">
    <citation type="submission" date="2024-01" db="EMBL/GenBank/DDBJ databases">
        <title>Active colonisers of the gastrointestinal tract of Atlantic salmon farmed in a warm water region.</title>
        <authorList>
            <person name="Bowman J.P."/>
        </authorList>
    </citation>
    <scope>NUCLEOTIDE SEQUENCE [LARGE SCALE GENOMIC DNA]</scope>
    <source>
        <strain evidence="1 4">S4MW1</strain>
    </source>
</reference>
<dbReference type="EMBL" id="JAYXUD010000001">
    <property type="protein sequence ID" value="MEC6897150.1"/>
    <property type="molecule type" value="Genomic_DNA"/>
</dbReference>
<evidence type="ECO:0000313" key="3">
    <source>
        <dbReference type="Proteomes" id="UP000189966"/>
    </source>
</evidence>
<proteinExistence type="predicted"/>
<keyword evidence="4" id="KW-1185">Reference proteome</keyword>
<sequence length="132" mass="15182">METIVDKAIEKDVIFDYTEFLSKSCQQRLSFMDALKYLIPLFEATVKTMGKNNLSCAERLEKKALKILSSHTSDINNLIRLSSLAKQEGIMRLVVYLPYSLEEQQLIELKSEIKGTVDFVKDNTEQLLFILD</sequence>
<organism evidence="2 3">
    <name type="scientific">Photobacterium piscicola</name>
    <dbReference type="NCBI Taxonomy" id="1378299"/>
    <lineage>
        <taxon>Bacteria</taxon>
        <taxon>Pseudomonadati</taxon>
        <taxon>Pseudomonadota</taxon>
        <taxon>Gammaproteobacteria</taxon>
        <taxon>Vibrionales</taxon>
        <taxon>Vibrionaceae</taxon>
        <taxon>Photobacterium</taxon>
    </lineage>
</organism>
<dbReference type="OrthoDB" id="6488871at2"/>
<gene>
    <name evidence="2" type="ORF">CZ809_01932</name>
    <name evidence="1" type="ORF">VXS00_00595</name>
</gene>
<dbReference type="EMBL" id="FUZI01000003">
    <property type="protein sequence ID" value="SKC32416.1"/>
    <property type="molecule type" value="Genomic_DNA"/>
</dbReference>
<evidence type="ECO:0000313" key="1">
    <source>
        <dbReference type="EMBL" id="MEC6897150.1"/>
    </source>
</evidence>